<reference evidence="2" key="1">
    <citation type="submission" date="2020-08" db="EMBL/GenBank/DDBJ databases">
        <title>Genome sequencing and assembly of the red palm weevil Rhynchophorus ferrugineus.</title>
        <authorList>
            <person name="Dias G.B."/>
            <person name="Bergman C.M."/>
            <person name="Manee M."/>
        </authorList>
    </citation>
    <scope>NUCLEOTIDE SEQUENCE</scope>
    <source>
        <strain evidence="2">AA-2017</strain>
        <tissue evidence="2">Whole larva</tissue>
    </source>
</reference>
<evidence type="ECO:0000256" key="1">
    <source>
        <dbReference type="SAM" id="Phobius"/>
    </source>
</evidence>
<proteinExistence type="predicted"/>
<dbReference type="AlphaFoldDB" id="A0A834I3N8"/>
<dbReference type="EMBL" id="JAACXV010013877">
    <property type="protein sequence ID" value="KAF7271927.1"/>
    <property type="molecule type" value="Genomic_DNA"/>
</dbReference>
<keyword evidence="1" id="KW-1133">Transmembrane helix</keyword>
<sequence length="70" mass="8006">MFKSLRRYQPLVRFILVRLIISTIITTTNTTISVMGADVGTLHHQRPQPPLRLLSTPTTKIFEEKTSIDI</sequence>
<feature type="transmembrane region" description="Helical" evidence="1">
    <location>
        <begin position="12"/>
        <end position="32"/>
    </location>
</feature>
<dbReference type="Proteomes" id="UP000625711">
    <property type="component" value="Unassembled WGS sequence"/>
</dbReference>
<protein>
    <submittedName>
        <fullName evidence="2">Uncharacterized protein</fullName>
    </submittedName>
</protein>
<keyword evidence="1" id="KW-0472">Membrane</keyword>
<gene>
    <name evidence="2" type="ORF">GWI33_015225</name>
</gene>
<comment type="caution">
    <text evidence="2">The sequence shown here is derived from an EMBL/GenBank/DDBJ whole genome shotgun (WGS) entry which is preliminary data.</text>
</comment>
<keyword evidence="1" id="KW-0812">Transmembrane</keyword>
<organism evidence="2 3">
    <name type="scientific">Rhynchophorus ferrugineus</name>
    <name type="common">Red palm weevil</name>
    <name type="synonym">Curculio ferrugineus</name>
    <dbReference type="NCBI Taxonomy" id="354439"/>
    <lineage>
        <taxon>Eukaryota</taxon>
        <taxon>Metazoa</taxon>
        <taxon>Ecdysozoa</taxon>
        <taxon>Arthropoda</taxon>
        <taxon>Hexapoda</taxon>
        <taxon>Insecta</taxon>
        <taxon>Pterygota</taxon>
        <taxon>Neoptera</taxon>
        <taxon>Endopterygota</taxon>
        <taxon>Coleoptera</taxon>
        <taxon>Polyphaga</taxon>
        <taxon>Cucujiformia</taxon>
        <taxon>Curculionidae</taxon>
        <taxon>Dryophthorinae</taxon>
        <taxon>Rhynchophorus</taxon>
    </lineage>
</organism>
<keyword evidence="3" id="KW-1185">Reference proteome</keyword>
<evidence type="ECO:0000313" key="3">
    <source>
        <dbReference type="Proteomes" id="UP000625711"/>
    </source>
</evidence>
<name>A0A834I3N8_RHYFE</name>
<evidence type="ECO:0000313" key="2">
    <source>
        <dbReference type="EMBL" id="KAF7271927.1"/>
    </source>
</evidence>
<accession>A0A834I3N8</accession>